<dbReference type="Pfam" id="PF10080">
    <property type="entry name" value="FtrD-like"/>
    <property type="match status" value="1"/>
</dbReference>
<feature type="transmembrane region" description="Helical" evidence="1">
    <location>
        <begin position="43"/>
        <end position="62"/>
    </location>
</feature>
<keyword evidence="1" id="KW-0472">Membrane</keyword>
<evidence type="ECO:0000256" key="1">
    <source>
        <dbReference type="SAM" id="Phobius"/>
    </source>
</evidence>
<keyword evidence="4" id="KW-1185">Reference proteome</keyword>
<dbReference type="RefSeq" id="WP_120204731.1">
    <property type="nucleotide sequence ID" value="NZ_CP032514.1"/>
</dbReference>
<feature type="domain" description="Membrane iron-sulfur containing protein FtrD-like" evidence="2">
    <location>
        <begin position="325"/>
        <end position="423"/>
    </location>
</feature>
<evidence type="ECO:0000313" key="4">
    <source>
        <dbReference type="Proteomes" id="UP000273001"/>
    </source>
</evidence>
<dbReference type="Proteomes" id="UP000273001">
    <property type="component" value="Chromosome"/>
</dbReference>
<dbReference type="InterPro" id="IPR018758">
    <property type="entry name" value="FtrD-like"/>
</dbReference>
<feature type="transmembrane region" description="Helical" evidence="1">
    <location>
        <begin position="274"/>
        <end position="294"/>
    </location>
</feature>
<feature type="transmembrane region" description="Helical" evidence="1">
    <location>
        <begin position="228"/>
        <end position="253"/>
    </location>
</feature>
<name>A0ABN5PNY6_9ACTO</name>
<reference evidence="3 4" key="1">
    <citation type="submission" date="2018-09" db="EMBL/GenBank/DDBJ databases">
        <authorList>
            <person name="Li J."/>
        </authorList>
    </citation>
    <scope>NUCLEOTIDE SEQUENCE [LARGE SCALE GENOMIC DNA]</scope>
    <source>
        <strain evidence="3 4">2129</strain>
    </source>
</reference>
<feature type="transmembrane region" description="Helical" evidence="1">
    <location>
        <begin position="74"/>
        <end position="94"/>
    </location>
</feature>
<proteinExistence type="predicted"/>
<organism evidence="3 4">
    <name type="scientific">Actinomyces lilanjuaniae</name>
    <dbReference type="NCBI Taxonomy" id="2321394"/>
    <lineage>
        <taxon>Bacteria</taxon>
        <taxon>Bacillati</taxon>
        <taxon>Actinomycetota</taxon>
        <taxon>Actinomycetes</taxon>
        <taxon>Actinomycetales</taxon>
        <taxon>Actinomycetaceae</taxon>
        <taxon>Actinomyces</taxon>
    </lineage>
</organism>
<feature type="transmembrane region" description="Helical" evidence="1">
    <location>
        <begin position="147"/>
        <end position="166"/>
    </location>
</feature>
<evidence type="ECO:0000313" key="3">
    <source>
        <dbReference type="EMBL" id="AYD90046.1"/>
    </source>
</evidence>
<feature type="transmembrane region" description="Helical" evidence="1">
    <location>
        <begin position="178"/>
        <end position="196"/>
    </location>
</feature>
<dbReference type="EMBL" id="CP032514">
    <property type="protein sequence ID" value="AYD90046.1"/>
    <property type="molecule type" value="Genomic_DNA"/>
</dbReference>
<sequence length="424" mass="44586">MLEHFVSVVGGMTLPFLLLAAVTVVLTPPVVSGWPRASRARMAAAGAGLAAATVFALLRAAAVLHSRTAVNLPTASLLVVADLALLVVLAVLAARTSWGYEGRFSLAASTVACAALALSFFRAAQEVILRLTAFIEPGEAALSTETLLRVLGFLGGWVAVALLAFINARALRRVPRRAAHLTVLAFGAVVALVSAVDLLRLLHATHRIVLYGSGFRALTWATNNAQGAVLMVAAALLLVPMVSLFASTLRSLPELPNPARVRAERSGRRRSRRWVMASALGFSALVLTRTVAVARVNEVPTLSEPEHYTLDETAGLVRLPTSALADGHLHRYAYTTGTTEVRFIAILKNGGAYGVGLDACENCGPSGYYEADGKVICLRCDVAINPATIGFQGGCNPIPLDFAVDGADLTIATSVLEDNAEVFA</sequence>
<accession>A0ABN5PNY6</accession>
<keyword evidence="1" id="KW-0812">Transmembrane</keyword>
<keyword evidence="1" id="KW-1133">Transmembrane helix</keyword>
<gene>
    <name evidence="3" type="ORF">D5R93_08540</name>
</gene>
<protein>
    <submittedName>
        <fullName evidence="3">DUF2318 domain-containing protein</fullName>
    </submittedName>
</protein>
<evidence type="ECO:0000259" key="2">
    <source>
        <dbReference type="Pfam" id="PF10080"/>
    </source>
</evidence>
<feature type="transmembrane region" description="Helical" evidence="1">
    <location>
        <begin position="12"/>
        <end position="31"/>
    </location>
</feature>